<dbReference type="InterPro" id="IPR050155">
    <property type="entry name" value="HAD-like_hydrolase_sf"/>
</dbReference>
<sequence length="212" mass="24745">MVIIFDYDGTIADTIGLFLKYVSQNLSEINNVDKLESDVNEIRNRSIRENLAYYKISWLKFLWLYFLNKKKIEDYVVNAKIFEGMREVFQELQNEGHSQFILTSHSGKKVQSFLERNNLNYFKVVYSSSRIFSKHSLLEKLLAENNLTKEECLYVGDEVRDIQACKKTGVKIISVTWGFNSNDFLKKYDPDFLANTPADILQIVQQINISRA</sequence>
<dbReference type="PANTHER" id="PTHR43434">
    <property type="entry name" value="PHOSPHOGLYCOLATE PHOSPHATASE"/>
    <property type="match status" value="1"/>
</dbReference>
<dbReference type="InterPro" id="IPR036412">
    <property type="entry name" value="HAD-like_sf"/>
</dbReference>
<dbReference type="GO" id="GO:0006281">
    <property type="term" value="P:DNA repair"/>
    <property type="evidence" value="ECO:0007669"/>
    <property type="project" value="TreeGrafter"/>
</dbReference>
<gene>
    <name evidence="1" type="ORF">A2415_04200</name>
</gene>
<dbReference type="Gene3D" id="3.40.50.1000">
    <property type="entry name" value="HAD superfamily/HAD-like"/>
    <property type="match status" value="1"/>
</dbReference>
<organism evidence="1 2">
    <name type="scientific">candidate division WWE3 bacterium RIFOXYC1_FULL_39_7</name>
    <dbReference type="NCBI Taxonomy" id="1802643"/>
    <lineage>
        <taxon>Bacteria</taxon>
        <taxon>Katanobacteria</taxon>
    </lineage>
</organism>
<dbReference type="NCBIfam" id="TIGR01549">
    <property type="entry name" value="HAD-SF-IA-v1"/>
    <property type="match status" value="1"/>
</dbReference>
<dbReference type="Proteomes" id="UP000179113">
    <property type="component" value="Unassembled WGS sequence"/>
</dbReference>
<dbReference type="GO" id="GO:0008967">
    <property type="term" value="F:phosphoglycolate phosphatase activity"/>
    <property type="evidence" value="ECO:0007669"/>
    <property type="project" value="TreeGrafter"/>
</dbReference>
<dbReference type="InterPro" id="IPR041492">
    <property type="entry name" value="HAD_2"/>
</dbReference>
<dbReference type="GO" id="GO:0005829">
    <property type="term" value="C:cytosol"/>
    <property type="evidence" value="ECO:0007669"/>
    <property type="project" value="TreeGrafter"/>
</dbReference>
<dbReference type="Pfam" id="PF13419">
    <property type="entry name" value="HAD_2"/>
    <property type="match status" value="1"/>
</dbReference>
<dbReference type="AlphaFoldDB" id="A0A1F4WHS3"/>
<protein>
    <recommendedName>
        <fullName evidence="3">Carotenoid oxygenase</fullName>
    </recommendedName>
</protein>
<comment type="caution">
    <text evidence="1">The sequence shown here is derived from an EMBL/GenBank/DDBJ whole genome shotgun (WGS) entry which is preliminary data.</text>
</comment>
<dbReference type="SFLD" id="SFLDG01129">
    <property type="entry name" value="C1.5:_HAD__Beta-PGM__Phosphata"/>
    <property type="match status" value="1"/>
</dbReference>
<evidence type="ECO:0000313" key="2">
    <source>
        <dbReference type="Proteomes" id="UP000179113"/>
    </source>
</evidence>
<dbReference type="SFLD" id="SFLDS00003">
    <property type="entry name" value="Haloacid_Dehalogenase"/>
    <property type="match status" value="1"/>
</dbReference>
<reference evidence="1 2" key="1">
    <citation type="journal article" date="2016" name="Nat. Commun.">
        <title>Thousands of microbial genomes shed light on interconnected biogeochemical processes in an aquifer system.</title>
        <authorList>
            <person name="Anantharaman K."/>
            <person name="Brown C.T."/>
            <person name="Hug L.A."/>
            <person name="Sharon I."/>
            <person name="Castelle C.J."/>
            <person name="Probst A.J."/>
            <person name="Thomas B.C."/>
            <person name="Singh A."/>
            <person name="Wilkins M.J."/>
            <person name="Karaoz U."/>
            <person name="Brodie E.L."/>
            <person name="Williams K.H."/>
            <person name="Hubbard S.S."/>
            <person name="Banfield J.F."/>
        </authorList>
    </citation>
    <scope>NUCLEOTIDE SEQUENCE [LARGE SCALE GENOMIC DNA]</scope>
</reference>
<dbReference type="Gene3D" id="1.10.150.240">
    <property type="entry name" value="Putative phosphatase, domain 2"/>
    <property type="match status" value="1"/>
</dbReference>
<dbReference type="SUPFAM" id="SSF56784">
    <property type="entry name" value="HAD-like"/>
    <property type="match status" value="1"/>
</dbReference>
<accession>A0A1F4WHS3</accession>
<evidence type="ECO:0000313" key="1">
    <source>
        <dbReference type="EMBL" id="OGC68972.1"/>
    </source>
</evidence>
<name>A0A1F4WHS3_UNCKA</name>
<dbReference type="InterPro" id="IPR023214">
    <property type="entry name" value="HAD_sf"/>
</dbReference>
<dbReference type="PANTHER" id="PTHR43434:SF13">
    <property type="entry name" value="PHOSPHOGLYCOLATE PHOSPHATASE"/>
    <property type="match status" value="1"/>
</dbReference>
<evidence type="ECO:0008006" key="3">
    <source>
        <dbReference type="Google" id="ProtNLM"/>
    </source>
</evidence>
<dbReference type="InterPro" id="IPR006439">
    <property type="entry name" value="HAD-SF_hydro_IA"/>
</dbReference>
<dbReference type="InterPro" id="IPR023198">
    <property type="entry name" value="PGP-like_dom2"/>
</dbReference>
<proteinExistence type="predicted"/>
<dbReference type="EMBL" id="MEWA01000029">
    <property type="protein sequence ID" value="OGC68972.1"/>
    <property type="molecule type" value="Genomic_DNA"/>
</dbReference>